<protein>
    <recommendedName>
        <fullName evidence="5">3-sulfolactaldehyde reductase</fullName>
        <shortName evidence="5">SLA reductase</shortName>
        <ecNumber evidence="5">1.1.1.373</ecNumber>
    </recommendedName>
</protein>
<keyword evidence="2 8" id="KW-0418">Kinase</keyword>
<gene>
    <name evidence="8" type="ORF">LTSEADE_5510</name>
</gene>
<dbReference type="InterPro" id="IPR027417">
    <property type="entry name" value="P-loop_NTPase"/>
</dbReference>
<dbReference type="InterPro" id="IPR003852">
    <property type="entry name" value="Sig_transdc_His_kinase_KdpD_N"/>
</dbReference>
<dbReference type="GO" id="GO:0000155">
    <property type="term" value="F:phosphorelay sensor kinase activity"/>
    <property type="evidence" value="ECO:0007669"/>
    <property type="project" value="InterPro"/>
</dbReference>
<reference evidence="8 9" key="1">
    <citation type="journal article" date="2011" name="BMC Genomics">
        <title>Genome sequencing reveals diversification of virulence factor content and possible host adaptation in distinct subpopulations of Salmonella enterica.</title>
        <authorList>
            <person name="den Bakker H.C."/>
            <person name="Moreno Switt A.I."/>
            <person name="Govoni G."/>
            <person name="Cummings C.A."/>
            <person name="Ranieri M.L."/>
            <person name="Degoricija L."/>
            <person name="Hoelzer K."/>
            <person name="Rodriguez-Rivera L.D."/>
            <person name="Brown S."/>
            <person name="Bolchacova E."/>
            <person name="Furtado M.R."/>
            <person name="Wiedmann M."/>
        </authorList>
    </citation>
    <scope>NUCLEOTIDE SEQUENCE [LARGE SCALE GENOMIC DNA]</scope>
    <source>
        <strain evidence="8 9">A4-669</strain>
    </source>
</reference>
<organism evidence="8 9">
    <name type="scientific">Salmonella enterica subsp. enterica serovar Adelaide str. A4-669</name>
    <dbReference type="NCBI Taxonomy" id="913063"/>
    <lineage>
        <taxon>Bacteria</taxon>
        <taxon>Pseudomonadati</taxon>
        <taxon>Pseudomonadota</taxon>
        <taxon>Gammaproteobacteria</taxon>
        <taxon>Enterobacterales</taxon>
        <taxon>Enterobacteriaceae</taxon>
        <taxon>Salmonella</taxon>
    </lineage>
</organism>
<proteinExistence type="inferred from homology"/>
<dbReference type="InterPro" id="IPR002204">
    <property type="entry name" value="3-OH-isobutyrate_DH-rel_CS"/>
</dbReference>
<dbReference type="SUPFAM" id="SSF48179">
    <property type="entry name" value="6-phosphogluconate dehydrogenase C-terminal domain-like"/>
    <property type="match status" value="1"/>
</dbReference>
<comment type="caution">
    <text evidence="8">The sequence shown here is derived from an EMBL/GenBank/DDBJ whole genome shotgun (WGS) entry which is preliminary data.</text>
</comment>
<dbReference type="GO" id="GO:0050661">
    <property type="term" value="F:NADP binding"/>
    <property type="evidence" value="ECO:0007669"/>
    <property type="project" value="InterPro"/>
</dbReference>
<dbReference type="PANTHER" id="PTHR45569:SF1">
    <property type="entry name" value="SENSOR PROTEIN KDPD"/>
    <property type="match status" value="1"/>
</dbReference>
<keyword evidence="5" id="KW-0520">NAD</keyword>
<feature type="binding site" evidence="5">
    <location>
        <position position="123"/>
    </location>
    <ligand>
        <name>2,3-dihydroxypropane-1-sulfonate</name>
        <dbReference type="ChEBI" id="CHEBI:77138"/>
    </ligand>
</feature>
<keyword evidence="8" id="KW-0406">Ion transport</keyword>
<name>A0A6C8GFT4_SALET</name>
<keyword evidence="8" id="KW-0813">Transport</keyword>
<dbReference type="SUPFAM" id="SSF51735">
    <property type="entry name" value="NAD(P)-binding Rossmann-fold domains"/>
    <property type="match status" value="1"/>
</dbReference>
<dbReference type="InterPro" id="IPR030876">
    <property type="entry name" value="SLA_reductase"/>
</dbReference>
<dbReference type="InterPro" id="IPR036291">
    <property type="entry name" value="NAD(P)-bd_dom_sf"/>
</dbReference>
<comment type="catalytic activity">
    <reaction evidence="5">
        <text>(2S)-3-sulfopropanediol + NAD(+) = (2S)-3-sulfolactaldehyde + NADH + H(+)</text>
        <dbReference type="Rhea" id="RHEA:40511"/>
        <dbReference type="ChEBI" id="CHEBI:15378"/>
        <dbReference type="ChEBI" id="CHEBI:57540"/>
        <dbReference type="ChEBI" id="CHEBI:57945"/>
        <dbReference type="ChEBI" id="CHEBI:90109"/>
        <dbReference type="ChEBI" id="CHEBI:176527"/>
        <dbReference type="EC" id="1.1.1.373"/>
    </reaction>
</comment>
<accession>A0A6C8GFT4</accession>
<dbReference type="GO" id="GO:0005886">
    <property type="term" value="C:plasma membrane"/>
    <property type="evidence" value="ECO:0007669"/>
    <property type="project" value="TreeGrafter"/>
</dbReference>
<dbReference type="EMBL" id="AFCI01001830">
    <property type="protein sequence ID" value="EHC29632.1"/>
    <property type="molecule type" value="Genomic_DNA"/>
</dbReference>
<dbReference type="Gene3D" id="3.40.50.300">
    <property type="entry name" value="P-loop containing nucleotide triphosphate hydrolases"/>
    <property type="match status" value="1"/>
</dbReference>
<comment type="function">
    <text evidence="5">Reduces 3-sulfolactaldehyde (SLA) to 2,3-dihydroxypropane 1-sulfonate (DHPS).</text>
</comment>
<evidence type="ECO:0000256" key="1">
    <source>
        <dbReference type="ARBA" id="ARBA00022679"/>
    </source>
</evidence>
<evidence type="ECO:0000256" key="5">
    <source>
        <dbReference type="HAMAP-Rule" id="MF_01913"/>
    </source>
</evidence>
<dbReference type="PROSITE" id="PS00895">
    <property type="entry name" value="3_HYDROXYISOBUT_DH"/>
    <property type="match status" value="1"/>
</dbReference>
<dbReference type="InterPro" id="IPR008927">
    <property type="entry name" value="6-PGluconate_DH-like_C_sf"/>
</dbReference>
<keyword evidence="1" id="KW-0808">Transferase</keyword>
<feature type="binding site" evidence="5">
    <location>
        <position position="240"/>
    </location>
    <ligand>
        <name>NAD(+)</name>
        <dbReference type="ChEBI" id="CHEBI:57540"/>
    </ligand>
</feature>
<dbReference type="GO" id="GO:0051287">
    <property type="term" value="F:NAD binding"/>
    <property type="evidence" value="ECO:0007669"/>
    <property type="project" value="InterPro"/>
</dbReference>
<dbReference type="NCBIfam" id="NF012005">
    <property type="entry name" value="PRK15461.1"/>
    <property type="match status" value="1"/>
</dbReference>
<feature type="domain" description="6-phosphogluconate dehydrogenase NADP-binding" evidence="7">
    <location>
        <begin position="4"/>
        <end position="160"/>
    </location>
</feature>
<keyword evidence="4" id="KW-0902">Two-component regulatory system</keyword>
<keyword evidence="3 5" id="KW-0560">Oxidoreductase</keyword>
<dbReference type="GO" id="GO:1902777">
    <property type="term" value="P:6-sulfoquinovose(1-) catabolic process"/>
    <property type="evidence" value="ECO:0007669"/>
    <property type="project" value="UniProtKB-UniRule"/>
</dbReference>
<dbReference type="InterPro" id="IPR006115">
    <property type="entry name" value="6PGDH_NADP-bd"/>
</dbReference>
<comment type="similarity">
    <text evidence="5">Belongs to the HIBADH-related family. 3-sulfolactaldehyde reductase subfamily.</text>
</comment>
<evidence type="ECO:0000256" key="2">
    <source>
        <dbReference type="ARBA" id="ARBA00022777"/>
    </source>
</evidence>
<feature type="binding site" evidence="5">
    <location>
        <position position="96"/>
    </location>
    <ligand>
        <name>NAD(+)</name>
        <dbReference type="ChEBI" id="CHEBI:57540"/>
    </ligand>
</feature>
<evidence type="ECO:0000256" key="3">
    <source>
        <dbReference type="ARBA" id="ARBA00023002"/>
    </source>
</evidence>
<evidence type="ECO:0000259" key="6">
    <source>
        <dbReference type="Pfam" id="PF02702"/>
    </source>
</evidence>
<evidence type="ECO:0000259" key="7">
    <source>
        <dbReference type="Pfam" id="PF03446"/>
    </source>
</evidence>
<dbReference type="Pfam" id="PF03446">
    <property type="entry name" value="NAD_binding_2"/>
    <property type="match status" value="1"/>
</dbReference>
<dbReference type="PANTHER" id="PTHR45569">
    <property type="entry name" value="SENSOR PROTEIN KDPD"/>
    <property type="match status" value="1"/>
</dbReference>
<dbReference type="HAMAP" id="MF_01913">
    <property type="entry name" value="SLA_reductase"/>
    <property type="match status" value="1"/>
</dbReference>
<dbReference type="Gene3D" id="3.40.50.720">
    <property type="entry name" value="NAD(P)-binding Rossmann-like Domain"/>
    <property type="match status" value="1"/>
</dbReference>
<dbReference type="EC" id="1.1.1.373" evidence="5"/>
<dbReference type="AlphaFoldDB" id="A0A6C8GFT4"/>
<feature type="binding site" evidence="5">
    <location>
        <position position="65"/>
    </location>
    <ligand>
        <name>NAD(+)</name>
        <dbReference type="ChEBI" id="CHEBI:57540"/>
    </ligand>
</feature>
<dbReference type="GO" id="GO:0034220">
    <property type="term" value="P:monoatomic ion transmembrane transport"/>
    <property type="evidence" value="ECO:0007669"/>
    <property type="project" value="UniProtKB-KW"/>
</dbReference>
<keyword evidence="8" id="KW-0407">Ion channel</keyword>
<dbReference type="GO" id="GO:0061596">
    <property type="term" value="F:3-sulfolactaldehyde reductase activity"/>
    <property type="evidence" value="ECO:0007669"/>
    <property type="project" value="UniProtKB-UniRule"/>
</dbReference>
<feature type="binding site" evidence="5">
    <location>
        <begin position="11"/>
        <end position="12"/>
    </location>
    <ligand>
        <name>NAD(+)</name>
        <dbReference type="ChEBI" id="CHEBI:57540"/>
    </ligand>
</feature>
<feature type="active site" evidence="5">
    <location>
        <position position="171"/>
    </location>
</feature>
<sequence length="406" mass="43574">MAVIAFIGLGQMGSPMASNLLKQGHQLSVFDVNPDAVQRLVDKGAQPASSPAQATIGAEFVITMLPNGDLVRSVLFGEQGVCETLSREALVIDMSTIHPLQTDKLIADMQSKGFSMMDVPVGRTSDNAITGTLLLLAGGTAEQVERATPVLMAMGNELVNTGGPGMGIRVKLINNYMSIALNALSAEAAVLCEALGLSFDVALKVMSGTAAGKGHFTTTWPNKVMKGDLSPAFMIDLAHKDLGIALDVANQLHVPMPLGAASREVYNLAARRPALILMDELAHSNAPGSRHPKRWQDIEELLEAGIDVFTTVNVQHLESLNDVVSGVTGIQVRETVPDPFFDAADEVVLVDLPPDDLRQRLNEGKVYIAGQAERAIEHFFRKGNLIALRELALRRTADRVDDQMRA</sequence>
<feature type="domain" description="Signal transduction histidine kinase osmosensitive K+ channel sensor N-terminal" evidence="6">
    <location>
        <begin position="266"/>
        <end position="400"/>
    </location>
</feature>
<evidence type="ECO:0000256" key="4">
    <source>
        <dbReference type="ARBA" id="ARBA00023012"/>
    </source>
</evidence>
<feature type="binding site" evidence="5">
    <location>
        <begin position="174"/>
        <end position="178"/>
    </location>
    <ligand>
        <name>2,3-dihydroxypropane-1-sulfonate</name>
        <dbReference type="ChEBI" id="CHEBI:77138"/>
    </ligand>
</feature>
<evidence type="ECO:0000313" key="9">
    <source>
        <dbReference type="Proteomes" id="UP000004906"/>
    </source>
</evidence>
<feature type="binding site" evidence="5">
    <location>
        <position position="31"/>
    </location>
    <ligand>
        <name>NAD(+)</name>
        <dbReference type="ChEBI" id="CHEBI:57540"/>
    </ligand>
</feature>
<dbReference type="Proteomes" id="UP000004906">
    <property type="component" value="Unassembled WGS sequence"/>
</dbReference>
<dbReference type="Pfam" id="PF02702">
    <property type="entry name" value="KdpD"/>
    <property type="match status" value="1"/>
</dbReference>
<evidence type="ECO:0000313" key="8">
    <source>
        <dbReference type="EMBL" id="EHC29632.1"/>
    </source>
</evidence>
<dbReference type="InterPro" id="IPR052023">
    <property type="entry name" value="Histidine_kinase_KdpD"/>
</dbReference>